<dbReference type="CTD" id="79648"/>
<feature type="compositionally biased region" description="Low complexity" evidence="1">
    <location>
        <begin position="798"/>
        <end position="807"/>
    </location>
</feature>
<organism evidence="3 4">
    <name type="scientific">Cephus cinctus</name>
    <name type="common">Wheat stem sawfly</name>
    <dbReference type="NCBI Taxonomy" id="211228"/>
    <lineage>
        <taxon>Eukaryota</taxon>
        <taxon>Metazoa</taxon>
        <taxon>Ecdysozoa</taxon>
        <taxon>Arthropoda</taxon>
        <taxon>Hexapoda</taxon>
        <taxon>Insecta</taxon>
        <taxon>Pterygota</taxon>
        <taxon>Neoptera</taxon>
        <taxon>Endopterygota</taxon>
        <taxon>Hymenoptera</taxon>
        <taxon>Cephoidea</taxon>
        <taxon>Cephidae</taxon>
        <taxon>Cephus</taxon>
    </lineage>
</organism>
<feature type="region of interest" description="Disordered" evidence="1">
    <location>
        <begin position="1017"/>
        <end position="1042"/>
    </location>
</feature>
<dbReference type="PANTHER" id="PTHR14625:SF3">
    <property type="entry name" value="MICROCEPHALIN"/>
    <property type="match status" value="1"/>
</dbReference>
<reference evidence="4" key="1">
    <citation type="submission" date="2025-08" db="UniProtKB">
        <authorList>
            <consortium name="RefSeq"/>
        </authorList>
    </citation>
    <scope>IDENTIFICATION</scope>
</reference>
<dbReference type="CDD" id="cd17751">
    <property type="entry name" value="BRCT_microcephalin_rpt3"/>
    <property type="match status" value="1"/>
</dbReference>
<dbReference type="PANTHER" id="PTHR14625">
    <property type="entry name" value="MICROCEPHALIN"/>
    <property type="match status" value="1"/>
</dbReference>
<feature type="region of interest" description="Disordered" evidence="1">
    <location>
        <begin position="675"/>
        <end position="714"/>
    </location>
</feature>
<dbReference type="Gene3D" id="3.40.50.10190">
    <property type="entry name" value="BRCT domain"/>
    <property type="match status" value="2"/>
</dbReference>
<feature type="region of interest" description="Disordered" evidence="1">
    <location>
        <begin position="937"/>
        <end position="984"/>
    </location>
</feature>
<keyword evidence="3" id="KW-1185">Reference proteome</keyword>
<evidence type="ECO:0000313" key="4">
    <source>
        <dbReference type="RefSeq" id="XP_015604831.1"/>
    </source>
</evidence>
<feature type="region of interest" description="Disordered" evidence="1">
    <location>
        <begin position="427"/>
        <end position="451"/>
    </location>
</feature>
<dbReference type="InterPro" id="IPR036420">
    <property type="entry name" value="BRCT_dom_sf"/>
</dbReference>
<feature type="compositionally biased region" description="Basic and acidic residues" evidence="1">
    <location>
        <begin position="938"/>
        <end position="950"/>
    </location>
</feature>
<feature type="compositionally biased region" description="Basic and acidic residues" evidence="1">
    <location>
        <begin position="873"/>
        <end position="886"/>
    </location>
</feature>
<evidence type="ECO:0000256" key="1">
    <source>
        <dbReference type="SAM" id="MobiDB-lite"/>
    </source>
</evidence>
<dbReference type="RefSeq" id="XP_015604831.1">
    <property type="nucleotide sequence ID" value="XM_015749345.2"/>
</dbReference>
<feature type="region of interest" description="Disordered" evidence="1">
    <location>
        <begin position="868"/>
        <end position="891"/>
    </location>
</feature>
<evidence type="ECO:0000259" key="2">
    <source>
        <dbReference type="PROSITE" id="PS50172"/>
    </source>
</evidence>
<feature type="compositionally biased region" description="Polar residues" evidence="1">
    <location>
        <begin position="817"/>
        <end position="828"/>
    </location>
</feature>
<feature type="compositionally biased region" description="Polar residues" evidence="1">
    <location>
        <begin position="752"/>
        <end position="764"/>
    </location>
</feature>
<feature type="domain" description="BRCT" evidence="2">
    <location>
        <begin position="1126"/>
        <end position="1206"/>
    </location>
</feature>
<dbReference type="GO" id="GO:0000278">
    <property type="term" value="P:mitotic cell cycle"/>
    <property type="evidence" value="ECO:0007669"/>
    <property type="project" value="TreeGrafter"/>
</dbReference>
<protein>
    <submittedName>
        <fullName evidence="4">WEB family protein At4g27595, chloroplastic isoform X1</fullName>
    </submittedName>
</protein>
<dbReference type="CDD" id="cd17736">
    <property type="entry name" value="BRCT_microcephalin_rpt2"/>
    <property type="match status" value="1"/>
</dbReference>
<accession>A0AAJ7C9P6</accession>
<name>A0AAJ7C9P6_CEPCN</name>
<evidence type="ECO:0000313" key="3">
    <source>
        <dbReference type="Proteomes" id="UP000694920"/>
    </source>
</evidence>
<feature type="compositionally biased region" description="Basic and acidic residues" evidence="1">
    <location>
        <begin position="956"/>
        <end position="977"/>
    </location>
</feature>
<dbReference type="GeneID" id="107272313"/>
<feature type="compositionally biased region" description="Acidic residues" evidence="1">
    <location>
        <begin position="280"/>
        <end position="292"/>
    </location>
</feature>
<dbReference type="InterPro" id="IPR001357">
    <property type="entry name" value="BRCT_dom"/>
</dbReference>
<gene>
    <name evidence="4" type="primary">LOC107272313</name>
</gene>
<dbReference type="SUPFAM" id="SSF52113">
    <property type="entry name" value="BRCT domain"/>
    <property type="match status" value="2"/>
</dbReference>
<feature type="compositionally biased region" description="Basic residues" evidence="1">
    <location>
        <begin position="1017"/>
        <end position="1030"/>
    </location>
</feature>
<dbReference type="KEGG" id="ccin:107272313"/>
<feature type="region of interest" description="Disordered" evidence="1">
    <location>
        <begin position="272"/>
        <end position="293"/>
    </location>
</feature>
<dbReference type="PROSITE" id="PS50172">
    <property type="entry name" value="BRCT"/>
    <property type="match status" value="1"/>
</dbReference>
<dbReference type="InterPro" id="IPR022047">
    <property type="entry name" value="Microcephalin-like"/>
</dbReference>
<dbReference type="Proteomes" id="UP000694920">
    <property type="component" value="Unplaced"/>
</dbReference>
<proteinExistence type="predicted"/>
<feature type="region of interest" description="Disordered" evidence="1">
    <location>
        <begin position="739"/>
        <end position="766"/>
    </location>
</feature>
<feature type="region of interest" description="Disordered" evidence="1">
    <location>
        <begin position="796"/>
        <end position="828"/>
    </location>
</feature>
<sequence>MSLELKKFTINSSAPGENDSLKDRRSSLQVNLSYVSSLTNCSVEDHDVDSLDKTNMTNDKTVISSKEVPGQSLFENVTRRKNSQRKIKSITSVLQNCNIDNTDKDSSNETNKINATNNDILLNTRNKNEKKLHAMNVIMTNLNNDNEMQNERIMNTLYKKSTQNTKIQKNNVNMLNIENKDQYLNESCRDLKDAILSKTMQLFDKQNEYSIRTSQVMVQKELMEAFVPIERLKSPRIRLIVENEDQVTMSDGSSDSPVQMTSMRFSDKCITQAKQKSVDEPPETEDRLEDNESIISTPKKSIGKQNMSTVKCRIISVVRTKRLFEEQNKSDERRARNILNVSRSIDQNKHKTMELDSDETTMSDDGELESPRKRLMTEDIALQKCLSNKNIINSPALDKEISQHQSPILTGTNRRLSSSKVSLSLRSKELNPCSSSTLRHDKTSLSDNRNNDILPAAPSVCSSYVEEYIERMNQEQQETNDKVTSERNTGEDISELGITVNGSIPMEITEVQGLGLFAKGSASSKNSNLDEPVIHCKTNNEMRSSKLIIHDDSNEADTYETSLNVNTSLDRTVDSGISCNKQFGSLKTIKQFSKSAMELNNIIEPTTEKCLKIVNEPKIGKVPTNPLFKEPATYLKSVLNEEEDSNSTVRTSLNVNTSIDGRFSLAQAENLYLVEESPDLETEDKSEKSNVVNMSMDEEELASDKRESTSTVRTSLQMNTSLDNLKRCSLVRNKNNKRVQQLSTIDDETTEPIDQSSSDKSAQINLEKKSDDDCRYFNSLEDMSLIERLRNISRTKRISSTSSSRPSTRNEEAQISVPGTNKNENIRSNRQSLKDGVYFIEGTPFPVSRSVLLKSQIKYNSNAKQLDTQKFPSAKDDENLDMDKDSSSSVGSYHCLEDRLRIKRFTKSQRPYQKKHPTSWVRTRSSVLLDTIVLDNSSSREDSSDGEKNKQTIAEHFPDANEKTENDKEEQPNDKVEKSKKKKLLPLRETSRLISLSPVVMENHSPKEPRIKRKYNKKQNKGKVKIKTVHKPASQKEIDDDTASDENLQTVYTQTKKPKKRRKVISKKIVVKKITNLDIIEQLEANSQKSLNHDNLSGRARSSVNYFQPEKNILCNWRKRKTEKIVIVTTGLSNEDKALVKSVARSLGSAQIEANVTQYTTHVISTGVRTINLLRGIIRGCWLITLEWILKSLESNDWLDPAGFEMNHFADAVQKNRRERQLFGHGYIPELFAPCGYVYIESGTTPPQSVLKELVKTGGGWVTEIPENAKVSIGRNGLKEIWILDSITSGTLQPLDHYKRK</sequence>